<dbReference type="InterPro" id="IPR036047">
    <property type="entry name" value="F-box-like_dom_sf"/>
</dbReference>
<keyword evidence="2" id="KW-1185">Reference proteome</keyword>
<accession>A0ABR1RC81</accession>
<dbReference type="Proteomes" id="UP001396898">
    <property type="component" value="Unassembled WGS sequence"/>
</dbReference>
<sequence>MLFFLASGIFNVISTYMWNIKLRSKRAPFREAPTRFLLKRREQAELNTKSPISSSACQILTPLKVPELLESILLHVDERTLLVSAQRVNKRWGDIITNSSCLQKKLFLMPDDSDAAARDPQHNQLLAETFPFCFDDLTAYPSGARRVVWAKSDIFAARPPVFKQRQHNPLTQLPQWRQLWSRRRRAALGQPQASWRRMLVHQPPAIVSEVLTPMQHGEPRKWAPIPRRIGPALEMQDLMLCILGDFRLGLRYGGGEDDEDDYGAPRLEHNRLVIEVNNASGFEVAEGLEWPSVAGFKVIWRLQEPGYARRRRAVEEACDPGNEDSSESSGAVRQRVLVLHDVELESAAPLDRHFEQLKEILFPS</sequence>
<dbReference type="EMBL" id="JAQQWI010000017">
    <property type="protein sequence ID" value="KAK8006640.1"/>
    <property type="molecule type" value="Genomic_DNA"/>
</dbReference>
<dbReference type="SUPFAM" id="SSF81383">
    <property type="entry name" value="F-box domain"/>
    <property type="match status" value="1"/>
</dbReference>
<evidence type="ECO:0000313" key="1">
    <source>
        <dbReference type="EMBL" id="KAK8006640.1"/>
    </source>
</evidence>
<reference evidence="1 2" key="1">
    <citation type="submission" date="2023-01" db="EMBL/GenBank/DDBJ databases">
        <title>Analysis of 21 Apiospora genomes using comparative genomics revels a genus with tremendous synthesis potential of carbohydrate active enzymes and secondary metabolites.</title>
        <authorList>
            <person name="Sorensen T."/>
        </authorList>
    </citation>
    <scope>NUCLEOTIDE SEQUENCE [LARGE SCALE GENOMIC DNA]</scope>
    <source>
        <strain evidence="1 2">CBS 20057</strain>
    </source>
</reference>
<gene>
    <name evidence="1" type="ORF">PG991_012937</name>
</gene>
<evidence type="ECO:0000313" key="2">
    <source>
        <dbReference type="Proteomes" id="UP001396898"/>
    </source>
</evidence>
<name>A0ABR1RC81_9PEZI</name>
<protein>
    <recommendedName>
        <fullName evidence="3">F-box domain-containing protein</fullName>
    </recommendedName>
</protein>
<evidence type="ECO:0008006" key="3">
    <source>
        <dbReference type="Google" id="ProtNLM"/>
    </source>
</evidence>
<comment type="caution">
    <text evidence="1">The sequence shown here is derived from an EMBL/GenBank/DDBJ whole genome shotgun (WGS) entry which is preliminary data.</text>
</comment>
<organism evidence="1 2">
    <name type="scientific">Apiospora marii</name>
    <dbReference type="NCBI Taxonomy" id="335849"/>
    <lineage>
        <taxon>Eukaryota</taxon>
        <taxon>Fungi</taxon>
        <taxon>Dikarya</taxon>
        <taxon>Ascomycota</taxon>
        <taxon>Pezizomycotina</taxon>
        <taxon>Sordariomycetes</taxon>
        <taxon>Xylariomycetidae</taxon>
        <taxon>Amphisphaeriales</taxon>
        <taxon>Apiosporaceae</taxon>
        <taxon>Apiospora</taxon>
    </lineage>
</organism>
<proteinExistence type="predicted"/>
<dbReference type="Gene3D" id="1.20.1280.50">
    <property type="match status" value="1"/>
</dbReference>